<dbReference type="InterPro" id="IPR036188">
    <property type="entry name" value="FAD/NAD-bd_sf"/>
</dbReference>
<dbReference type="InterPro" id="IPR050493">
    <property type="entry name" value="FAD-dep_Monooxygenase_BioMet"/>
</dbReference>
<dbReference type="Gene3D" id="3.50.50.60">
    <property type="entry name" value="FAD/NAD(P)-binding domain"/>
    <property type="match status" value="1"/>
</dbReference>
<accession>A0A1E7FV95</accession>
<proteinExistence type="predicted"/>
<evidence type="ECO:0000313" key="3">
    <source>
        <dbReference type="EMBL" id="OEU22047.1"/>
    </source>
</evidence>
<name>A0A1E7FV95_9STRA</name>
<dbReference type="EMBL" id="KV784353">
    <property type="protein sequence ID" value="OEU22047.1"/>
    <property type="molecule type" value="Genomic_DNA"/>
</dbReference>
<dbReference type="Proteomes" id="UP000095751">
    <property type="component" value="Unassembled WGS sequence"/>
</dbReference>
<evidence type="ECO:0000256" key="2">
    <source>
        <dbReference type="ARBA" id="ARBA00023033"/>
    </source>
</evidence>
<keyword evidence="1" id="KW-0560">Oxidoreductase</keyword>
<reference evidence="3 4" key="1">
    <citation type="submission" date="2016-09" db="EMBL/GenBank/DDBJ databases">
        <title>Extensive genetic diversity and differential bi-allelic expression allows diatom success in the polar Southern Ocean.</title>
        <authorList>
            <consortium name="DOE Joint Genome Institute"/>
            <person name="Mock T."/>
            <person name="Otillar R.P."/>
            <person name="Strauss J."/>
            <person name="Dupont C."/>
            <person name="Frickenhaus S."/>
            <person name="Maumus F."/>
            <person name="Mcmullan M."/>
            <person name="Sanges R."/>
            <person name="Schmutz J."/>
            <person name="Toseland A."/>
            <person name="Valas R."/>
            <person name="Veluchamy A."/>
            <person name="Ward B.J."/>
            <person name="Allen A."/>
            <person name="Barry K."/>
            <person name="Falciatore A."/>
            <person name="Ferrante M."/>
            <person name="Fortunato A.E."/>
            <person name="Gloeckner G."/>
            <person name="Gruber A."/>
            <person name="Hipkin R."/>
            <person name="Janech M."/>
            <person name="Kroth P."/>
            <person name="Leese F."/>
            <person name="Lindquist E."/>
            <person name="Lyon B.R."/>
            <person name="Martin J."/>
            <person name="Mayer C."/>
            <person name="Parker M."/>
            <person name="Quesneville H."/>
            <person name="Raymond J."/>
            <person name="Uhlig C."/>
            <person name="Valentin K.U."/>
            <person name="Worden A.Z."/>
            <person name="Armbrust E.V."/>
            <person name="Bowler C."/>
            <person name="Green B."/>
            <person name="Moulton V."/>
            <person name="Van Oosterhout C."/>
            <person name="Grigoriev I."/>
        </authorList>
    </citation>
    <scope>NUCLEOTIDE SEQUENCE [LARGE SCALE GENOMIC DNA]</scope>
    <source>
        <strain evidence="3 4">CCMP1102</strain>
    </source>
</reference>
<dbReference type="PANTHER" id="PTHR13789">
    <property type="entry name" value="MONOOXYGENASE"/>
    <property type="match status" value="1"/>
</dbReference>
<dbReference type="SUPFAM" id="SSF51905">
    <property type="entry name" value="FAD/NAD(P)-binding domain"/>
    <property type="match status" value="1"/>
</dbReference>
<dbReference type="Gene3D" id="3.30.9.30">
    <property type="match status" value="1"/>
</dbReference>
<evidence type="ECO:0008006" key="5">
    <source>
        <dbReference type="Google" id="ProtNLM"/>
    </source>
</evidence>
<evidence type="ECO:0000256" key="1">
    <source>
        <dbReference type="ARBA" id="ARBA00023002"/>
    </source>
</evidence>
<dbReference type="PANTHER" id="PTHR13789:SF309">
    <property type="entry name" value="PUTATIVE (AFU_ORTHOLOGUE AFUA_6G14510)-RELATED"/>
    <property type="match status" value="1"/>
</dbReference>
<keyword evidence="2" id="KW-0503">Monooxygenase</keyword>
<evidence type="ECO:0000313" key="4">
    <source>
        <dbReference type="Proteomes" id="UP000095751"/>
    </source>
</evidence>
<organism evidence="3 4">
    <name type="scientific">Fragilariopsis cylindrus CCMP1102</name>
    <dbReference type="NCBI Taxonomy" id="635003"/>
    <lineage>
        <taxon>Eukaryota</taxon>
        <taxon>Sar</taxon>
        <taxon>Stramenopiles</taxon>
        <taxon>Ochrophyta</taxon>
        <taxon>Bacillariophyta</taxon>
        <taxon>Bacillariophyceae</taxon>
        <taxon>Bacillariophycidae</taxon>
        <taxon>Bacillariales</taxon>
        <taxon>Bacillariaceae</taxon>
        <taxon>Fragilariopsis</taxon>
    </lineage>
</organism>
<dbReference type="InParanoid" id="A0A1E7FV95"/>
<keyword evidence="4" id="KW-1185">Reference proteome</keyword>
<protein>
    <recommendedName>
        <fullName evidence="5">FAD/NAD(P)-binding domain-containing protein</fullName>
    </recommendedName>
</protein>
<dbReference type="OrthoDB" id="39767at2759"/>
<gene>
    <name evidence="3" type="ORF">FRACYDRAFT_179078</name>
</gene>
<dbReference type="AlphaFoldDB" id="A0A1E7FV95"/>
<sequence>MKYLLAGGRQISSRCCWSRYYSISGGNTKSAGERLRVAVVGGGGVGLATALHLAPLIKSGLIGGPIDVYDAAEQQSSTIGVGIWSTALYGFRDSKDVDSHQIAYNDMVRNGTFSQGVGFRSPRGDWLAESNLSGSETPDLLFLRQSDMIGALRKAVHHEVQLGNVVMHSGTYGKIRSISEDSPDPWSASLEIETNGPDKPTEKTARDYHLIVAADGMNSVLRKTYGGHVITKRRFLGTNNLEDGSGGPMDLPDGRNNGEVEETWATSGHAEATGTQDRHYHVFRGNSPVTRQEVKGLEKAFQTWGESGNMRFATVPMEFTLAGGATEERHTWFITIDDSKIASEHDLARRKEMLLNAFRDWHDPIRQLVEATPPDEILMDRAMAHKHSCEPVVNFNGVVHSIRKKPVPANGNGPVIQFVGDSFMTVDPILAQGYTFGIEGAAALAQSLSVCLDVGKTVSSSTSNQRQLAFDPHLLRKELLDRYDKRLSRLICELRCSEIVQVLGQPTKGSLSGLISRRIIRPLMRLTPDAIKTPFFNRVMQYSLGLLSRQKE</sequence>
<dbReference type="KEGG" id="fcy:FRACYDRAFT_179078"/>
<dbReference type="GO" id="GO:0004497">
    <property type="term" value="F:monooxygenase activity"/>
    <property type="evidence" value="ECO:0007669"/>
    <property type="project" value="UniProtKB-KW"/>
</dbReference>